<feature type="transmembrane region" description="Helical" evidence="7">
    <location>
        <begin position="185"/>
        <end position="209"/>
    </location>
</feature>
<proteinExistence type="predicted"/>
<dbReference type="InterPro" id="IPR006593">
    <property type="entry name" value="Cyt_b561/ferric_Rdtase_TM"/>
</dbReference>
<evidence type="ECO:0000256" key="5">
    <source>
        <dbReference type="ARBA" id="ARBA00022989"/>
    </source>
</evidence>
<keyword evidence="10" id="KW-1185">Reference proteome</keyword>
<dbReference type="Pfam" id="PF03188">
    <property type="entry name" value="Cytochrom_B561"/>
    <property type="match status" value="1"/>
</dbReference>
<evidence type="ECO:0000256" key="1">
    <source>
        <dbReference type="ARBA" id="ARBA00004370"/>
    </source>
</evidence>
<dbReference type="PANTHER" id="PTHR47797:SF3">
    <property type="entry name" value="CYTOCHROME B561 DOMAIN-CONTAINING PROTEIN"/>
    <property type="match status" value="1"/>
</dbReference>
<evidence type="ECO:0000256" key="3">
    <source>
        <dbReference type="ARBA" id="ARBA00022692"/>
    </source>
</evidence>
<feature type="transmembrane region" description="Helical" evidence="7">
    <location>
        <begin position="229"/>
        <end position="251"/>
    </location>
</feature>
<sequence>MKGSEIYIGWENSTGEYTVGDYFGIGHTQPRLNESPNHSVVALRDPAPSWSLQSFSFCRPTTLSSNGNSITPTAGFIFAGSNSAPSGNRDSARIRLEEHDVRGVFQPDFSAGSTVTTTGSGINGSNSTIGEFSFPHGILSPSSSFSYQTMLITHGSLMFIAWVISPFIGIYIARYLKNTLGHTWYILHVFFMAAVTGAGTIASFLLIFLYSPDRFSTDDSTVGDYHEKIGLAVAITVVIQVVLGFVCNAAYDPDRTLIPWWDQLHWWLGRSLFLIGVLNVYLGILYYQERFDAVWAIPAFWGFLVLGIALFATANYKDSKDSKSMK</sequence>
<feature type="transmembrane region" description="Helical" evidence="7">
    <location>
        <begin position="293"/>
        <end position="316"/>
    </location>
</feature>
<dbReference type="AlphaFoldDB" id="A0AAD5UIB9"/>
<evidence type="ECO:0000259" key="8">
    <source>
        <dbReference type="PROSITE" id="PS50939"/>
    </source>
</evidence>
<feature type="transmembrane region" description="Helical" evidence="7">
    <location>
        <begin position="271"/>
        <end position="287"/>
    </location>
</feature>
<accession>A0AAD5UIB9</accession>
<gene>
    <name evidence="9" type="primary">FRRS1_1</name>
    <name evidence="9" type="ORF">HK103_003109</name>
</gene>
<feature type="domain" description="Cytochrome b561" evidence="8">
    <location>
        <begin position="115"/>
        <end position="317"/>
    </location>
</feature>
<dbReference type="SMART" id="SM00665">
    <property type="entry name" value="B561"/>
    <property type="match status" value="1"/>
</dbReference>
<evidence type="ECO:0000313" key="9">
    <source>
        <dbReference type="EMBL" id="KAJ3258968.1"/>
    </source>
</evidence>
<dbReference type="Gene3D" id="1.20.120.1770">
    <property type="match status" value="1"/>
</dbReference>
<dbReference type="CDD" id="cd08760">
    <property type="entry name" value="Cyt_b561_FRRS1_like"/>
    <property type="match status" value="1"/>
</dbReference>
<evidence type="ECO:0000256" key="6">
    <source>
        <dbReference type="ARBA" id="ARBA00023136"/>
    </source>
</evidence>
<organism evidence="9 10">
    <name type="scientific">Boothiomyces macroporosus</name>
    <dbReference type="NCBI Taxonomy" id="261099"/>
    <lineage>
        <taxon>Eukaryota</taxon>
        <taxon>Fungi</taxon>
        <taxon>Fungi incertae sedis</taxon>
        <taxon>Chytridiomycota</taxon>
        <taxon>Chytridiomycota incertae sedis</taxon>
        <taxon>Chytridiomycetes</taxon>
        <taxon>Rhizophydiales</taxon>
        <taxon>Terramycetaceae</taxon>
        <taxon>Boothiomyces</taxon>
    </lineage>
</organism>
<dbReference type="PANTHER" id="PTHR47797">
    <property type="entry name" value="DEHYDROGENASE, PUTATIVE (AFU_ORTHOLOGUE AFUA_8G05805)-RELATED"/>
    <property type="match status" value="1"/>
</dbReference>
<evidence type="ECO:0000313" key="10">
    <source>
        <dbReference type="Proteomes" id="UP001210925"/>
    </source>
</evidence>
<dbReference type="GO" id="GO:0016020">
    <property type="term" value="C:membrane"/>
    <property type="evidence" value="ECO:0007669"/>
    <property type="project" value="UniProtKB-SubCell"/>
</dbReference>
<keyword evidence="6 7" id="KW-0472">Membrane</keyword>
<dbReference type="Gene3D" id="2.60.40.1210">
    <property type="entry name" value="Cellobiose dehydrogenase, cytochrome domain"/>
    <property type="match status" value="1"/>
</dbReference>
<reference evidence="9" key="1">
    <citation type="submission" date="2020-05" db="EMBL/GenBank/DDBJ databases">
        <title>Phylogenomic resolution of chytrid fungi.</title>
        <authorList>
            <person name="Stajich J.E."/>
            <person name="Amses K."/>
            <person name="Simmons R."/>
            <person name="Seto K."/>
            <person name="Myers J."/>
            <person name="Bonds A."/>
            <person name="Quandt C.A."/>
            <person name="Barry K."/>
            <person name="Liu P."/>
            <person name="Grigoriev I."/>
            <person name="Longcore J.E."/>
            <person name="James T.Y."/>
        </authorList>
    </citation>
    <scope>NUCLEOTIDE SEQUENCE</scope>
    <source>
        <strain evidence="9">PLAUS21</strain>
    </source>
</reference>
<dbReference type="PROSITE" id="PS50939">
    <property type="entry name" value="CYTOCHROME_B561"/>
    <property type="match status" value="1"/>
</dbReference>
<dbReference type="SUPFAM" id="SSF49344">
    <property type="entry name" value="CBD9-like"/>
    <property type="match status" value="1"/>
</dbReference>
<keyword evidence="2" id="KW-0813">Transport</keyword>
<evidence type="ECO:0000256" key="7">
    <source>
        <dbReference type="SAM" id="Phobius"/>
    </source>
</evidence>
<comment type="caution">
    <text evidence="9">The sequence shown here is derived from an EMBL/GenBank/DDBJ whole genome shotgun (WGS) entry which is preliminary data.</text>
</comment>
<keyword evidence="3 7" id="KW-0812">Transmembrane</keyword>
<comment type="subcellular location">
    <subcellularLocation>
        <location evidence="1">Membrane</location>
    </subcellularLocation>
</comment>
<protein>
    <submittedName>
        <fullName evidence="9">DOMON domain-containing protein frrs1L</fullName>
    </submittedName>
</protein>
<keyword evidence="4" id="KW-0249">Electron transport</keyword>
<evidence type="ECO:0000256" key="2">
    <source>
        <dbReference type="ARBA" id="ARBA00022448"/>
    </source>
</evidence>
<name>A0AAD5UIB9_9FUNG</name>
<keyword evidence="5 7" id="KW-1133">Transmembrane helix</keyword>
<feature type="transmembrane region" description="Helical" evidence="7">
    <location>
        <begin position="151"/>
        <end position="173"/>
    </location>
</feature>
<evidence type="ECO:0000256" key="4">
    <source>
        <dbReference type="ARBA" id="ARBA00022982"/>
    </source>
</evidence>
<dbReference type="EMBL" id="JADGKB010000022">
    <property type="protein sequence ID" value="KAJ3258968.1"/>
    <property type="molecule type" value="Genomic_DNA"/>
</dbReference>
<dbReference type="Proteomes" id="UP001210925">
    <property type="component" value="Unassembled WGS sequence"/>
</dbReference>